<keyword evidence="1" id="KW-0880">Kelch repeat</keyword>
<dbReference type="AlphaFoldDB" id="A0A8S1R850"/>
<dbReference type="EMBL" id="CAJJDN010000141">
    <property type="protein sequence ID" value="CAD8122900.1"/>
    <property type="molecule type" value="Genomic_DNA"/>
</dbReference>
<gene>
    <name evidence="4" type="ORF">PSON_ATCC_30995.1.T1410063</name>
</gene>
<reference evidence="4" key="1">
    <citation type="submission" date="2021-01" db="EMBL/GenBank/DDBJ databases">
        <authorList>
            <consortium name="Genoscope - CEA"/>
            <person name="William W."/>
        </authorList>
    </citation>
    <scope>NUCLEOTIDE SEQUENCE</scope>
</reference>
<keyword evidence="2" id="KW-0677">Repeat</keyword>
<evidence type="ECO:0000256" key="2">
    <source>
        <dbReference type="ARBA" id="ARBA00022737"/>
    </source>
</evidence>
<dbReference type="OrthoDB" id="45365at2759"/>
<evidence type="ECO:0000256" key="3">
    <source>
        <dbReference type="SAM" id="Coils"/>
    </source>
</evidence>
<dbReference type="PANTHER" id="PTHR46260:SF3">
    <property type="entry name" value="RING-TYPE DOMAIN-CONTAINING PROTEIN"/>
    <property type="match status" value="1"/>
</dbReference>
<name>A0A8S1R850_9CILI</name>
<proteinExistence type="predicted"/>
<evidence type="ECO:0000313" key="5">
    <source>
        <dbReference type="Proteomes" id="UP000692954"/>
    </source>
</evidence>
<comment type="caution">
    <text evidence="4">The sequence shown here is derived from an EMBL/GenBank/DDBJ whole genome shotgun (WGS) entry which is preliminary data.</text>
</comment>
<organism evidence="4 5">
    <name type="scientific">Paramecium sonneborni</name>
    <dbReference type="NCBI Taxonomy" id="65129"/>
    <lineage>
        <taxon>Eukaryota</taxon>
        <taxon>Sar</taxon>
        <taxon>Alveolata</taxon>
        <taxon>Ciliophora</taxon>
        <taxon>Intramacronucleata</taxon>
        <taxon>Oligohymenophorea</taxon>
        <taxon>Peniculida</taxon>
        <taxon>Parameciidae</taxon>
        <taxon>Paramecium</taxon>
    </lineage>
</organism>
<keyword evidence="3" id="KW-0175">Coiled coil</keyword>
<protein>
    <recommendedName>
        <fullName evidence="6">Kelch motif family protein</fullName>
    </recommendedName>
</protein>
<dbReference type="CDD" id="cd19756">
    <property type="entry name" value="Bbox2"/>
    <property type="match status" value="1"/>
</dbReference>
<evidence type="ECO:0000256" key="1">
    <source>
        <dbReference type="ARBA" id="ARBA00022441"/>
    </source>
</evidence>
<dbReference type="InterPro" id="IPR051746">
    <property type="entry name" value="Kelch_domain_containing_8"/>
</dbReference>
<evidence type="ECO:0000313" key="4">
    <source>
        <dbReference type="EMBL" id="CAD8122900.1"/>
    </source>
</evidence>
<dbReference type="PANTHER" id="PTHR46260">
    <property type="entry name" value="RING-TYPE DOMAIN-CONTAINING PROTEIN"/>
    <property type="match status" value="1"/>
</dbReference>
<keyword evidence="5" id="KW-1185">Reference proteome</keyword>
<evidence type="ECO:0008006" key="6">
    <source>
        <dbReference type="Google" id="ProtNLM"/>
    </source>
</evidence>
<sequence>MSQQFTYYSNELCQIHQEPCTNMCINTKCLQPLCPECIEIHFREHKECQIESLKSCRINCSKKIRQSISEMNQILSLQEMKTLENSTQYIEMCRDSLQQLKQQIIDKIDQYNKKLLQDFSTNLIQAFKESQIREVYNRIKNLIQQLDELETKLETQSDCQIKTIRSVYLLNTSQLIQSANQEAYKEILKLKFPLLVVSQNLNSKLDELFTQSIQIQFKKTTSTMIKIEEKQQLTNNQSIKIQDDQTLNKSPQISQISEIQQIKKQSDFAITMEDYLLPSVQNKMLHYFKYNSYELNLINLDNLKEQKKQNLKISFLIPIFHQSVVTRTGQLYLIGGTTIDNNYPNNKSNGIYLFDKNSLVNVGHLLVSRSSHGCCIIGDYIYSISGLGQNQTLEKTCERYNYILRKSEQLQDCIYPSIASCCVNYNNQFIYKFGGLYEKQQMNFIERFNIKDMIWQVIDPQIASKDIHLFKGFKQFATGIQISPNTLMIFGGYDENTVSSNQSFLFTIKGENHILHMVNVKPLKIPGGFWHQQCIIYKQELFVIQNQENKDGESIEAKTILHFKDRWITA</sequence>
<dbReference type="Proteomes" id="UP000692954">
    <property type="component" value="Unassembled WGS sequence"/>
</dbReference>
<accession>A0A8S1R850</accession>
<feature type="coiled-coil region" evidence="3">
    <location>
        <begin position="94"/>
        <end position="159"/>
    </location>
</feature>